<evidence type="ECO:0000313" key="2">
    <source>
        <dbReference type="Proteomes" id="UP000694562"/>
    </source>
</evidence>
<dbReference type="OrthoDB" id="10484511at2759"/>
<dbReference type="Proteomes" id="UP000694562">
    <property type="component" value="Unplaced"/>
</dbReference>
<proteinExistence type="predicted"/>
<accession>A0A8C4VDD7</accession>
<keyword evidence="2" id="KW-1185">Reference proteome</keyword>
<reference evidence="1" key="2">
    <citation type="submission" date="2025-09" db="UniProtKB">
        <authorList>
            <consortium name="Ensembl"/>
        </authorList>
    </citation>
    <scope>IDENTIFICATION</scope>
</reference>
<dbReference type="Ensembl" id="ENSFTIT00000024755.1">
    <property type="protein sequence ID" value="ENSFTIP00000023752.1"/>
    <property type="gene ID" value="ENSFTIG00000015255.1"/>
</dbReference>
<protein>
    <submittedName>
        <fullName evidence="1">Uncharacterized protein</fullName>
    </submittedName>
</protein>
<organism evidence="1 2">
    <name type="scientific">Falco tinnunculus</name>
    <name type="common">Common kestrel</name>
    <dbReference type="NCBI Taxonomy" id="100819"/>
    <lineage>
        <taxon>Eukaryota</taxon>
        <taxon>Metazoa</taxon>
        <taxon>Chordata</taxon>
        <taxon>Craniata</taxon>
        <taxon>Vertebrata</taxon>
        <taxon>Euteleostomi</taxon>
        <taxon>Archelosauria</taxon>
        <taxon>Archosauria</taxon>
        <taxon>Dinosauria</taxon>
        <taxon>Saurischia</taxon>
        <taxon>Theropoda</taxon>
        <taxon>Coelurosauria</taxon>
        <taxon>Aves</taxon>
        <taxon>Neognathae</taxon>
        <taxon>Neoaves</taxon>
        <taxon>Telluraves</taxon>
        <taxon>Australaves</taxon>
        <taxon>Falconiformes</taxon>
        <taxon>Falconidae</taxon>
        <taxon>Falco</taxon>
    </lineage>
</organism>
<name>A0A8C4VDD7_FALTI</name>
<evidence type="ECO:0000313" key="1">
    <source>
        <dbReference type="Ensembl" id="ENSFTIP00000023752.1"/>
    </source>
</evidence>
<dbReference type="AlphaFoldDB" id="A0A8C4VDD7"/>
<sequence>FFLNFNILQQIHFINGKKCRLSCKFLFVQLQFLKRQQYSFKGCSEPSLNRQLKPRNINLKKLHKNKLCGIMFSIMVVSNYFAV</sequence>
<reference evidence="1" key="1">
    <citation type="submission" date="2025-08" db="UniProtKB">
        <authorList>
            <consortium name="Ensembl"/>
        </authorList>
    </citation>
    <scope>IDENTIFICATION</scope>
</reference>